<dbReference type="CDD" id="cd04496">
    <property type="entry name" value="SSB_OBF"/>
    <property type="match status" value="1"/>
</dbReference>
<evidence type="ECO:0000313" key="5">
    <source>
        <dbReference type="EMBL" id="SOC22029.1"/>
    </source>
</evidence>
<organism evidence="5 6">
    <name type="scientific">Ureibacillus xyleni</name>
    <dbReference type="NCBI Taxonomy" id="614648"/>
    <lineage>
        <taxon>Bacteria</taxon>
        <taxon>Bacillati</taxon>
        <taxon>Bacillota</taxon>
        <taxon>Bacilli</taxon>
        <taxon>Bacillales</taxon>
        <taxon>Caryophanaceae</taxon>
        <taxon>Ureibacillus</taxon>
    </lineage>
</organism>
<dbReference type="NCBIfam" id="TIGR00621">
    <property type="entry name" value="ssb"/>
    <property type="match status" value="1"/>
</dbReference>
<dbReference type="AlphaFoldDB" id="A0A285TIC7"/>
<dbReference type="GO" id="GO:0003697">
    <property type="term" value="F:single-stranded DNA binding"/>
    <property type="evidence" value="ECO:0007669"/>
    <property type="project" value="UniProtKB-UniRule"/>
</dbReference>
<accession>A0A285TIC7</accession>
<dbReference type="SUPFAM" id="SSF50249">
    <property type="entry name" value="Nucleic acid-binding proteins"/>
    <property type="match status" value="1"/>
</dbReference>
<comment type="subunit">
    <text evidence="2">Homotetramer.</text>
</comment>
<evidence type="ECO:0000256" key="2">
    <source>
        <dbReference type="HAMAP-Rule" id="MF_00984"/>
    </source>
</evidence>
<dbReference type="Proteomes" id="UP000219636">
    <property type="component" value="Unassembled WGS sequence"/>
</dbReference>
<dbReference type="InterPro" id="IPR012340">
    <property type="entry name" value="NA-bd_OB-fold"/>
</dbReference>
<dbReference type="OrthoDB" id="9809878at2"/>
<proteinExistence type="inferred from homology"/>
<dbReference type="RefSeq" id="WP_097074728.1">
    <property type="nucleotide sequence ID" value="NZ_OBMQ01000013.1"/>
</dbReference>
<evidence type="ECO:0000313" key="6">
    <source>
        <dbReference type="Proteomes" id="UP000219636"/>
    </source>
</evidence>
<dbReference type="GO" id="GO:0009295">
    <property type="term" value="C:nucleoid"/>
    <property type="evidence" value="ECO:0007669"/>
    <property type="project" value="TreeGrafter"/>
</dbReference>
<gene>
    <name evidence="5" type="ORF">SAMN05880501_113113</name>
</gene>
<name>A0A285TIC7_9BACL</name>
<dbReference type="Pfam" id="PF00436">
    <property type="entry name" value="SSB"/>
    <property type="match status" value="1"/>
</dbReference>
<keyword evidence="6" id="KW-1185">Reference proteome</keyword>
<evidence type="ECO:0000256" key="4">
    <source>
        <dbReference type="SAM" id="MobiDB-lite"/>
    </source>
</evidence>
<comment type="caution">
    <text evidence="2">Lacks conserved residue(s) required for the propagation of feature annotation.</text>
</comment>
<dbReference type="EMBL" id="OBMQ01000013">
    <property type="protein sequence ID" value="SOC22029.1"/>
    <property type="molecule type" value="Genomic_DNA"/>
</dbReference>
<protein>
    <recommendedName>
        <fullName evidence="2 3">Single-stranded DNA-binding protein</fullName>
        <shortName evidence="2">SSB</shortName>
    </recommendedName>
</protein>
<dbReference type="PANTHER" id="PTHR10302">
    <property type="entry name" value="SINGLE-STRANDED DNA-BINDING PROTEIN"/>
    <property type="match status" value="1"/>
</dbReference>
<dbReference type="InterPro" id="IPR000424">
    <property type="entry name" value="Primosome_PriB/ssb"/>
</dbReference>
<evidence type="ECO:0000256" key="3">
    <source>
        <dbReference type="PIRNR" id="PIRNR002070"/>
    </source>
</evidence>
<keyword evidence="1 2" id="KW-0238">DNA-binding</keyword>
<dbReference type="InterPro" id="IPR011344">
    <property type="entry name" value="ssDNA-bd"/>
</dbReference>
<dbReference type="Gene3D" id="2.40.50.140">
    <property type="entry name" value="Nucleic acid-binding proteins"/>
    <property type="match status" value="1"/>
</dbReference>
<evidence type="ECO:0000256" key="1">
    <source>
        <dbReference type="ARBA" id="ARBA00023125"/>
    </source>
</evidence>
<dbReference type="HAMAP" id="MF_00984">
    <property type="entry name" value="SSB"/>
    <property type="match status" value="1"/>
</dbReference>
<feature type="compositionally biased region" description="Low complexity" evidence="4">
    <location>
        <begin position="117"/>
        <end position="153"/>
    </location>
</feature>
<dbReference type="PIRSF" id="PIRSF002070">
    <property type="entry name" value="SSB"/>
    <property type="match status" value="1"/>
</dbReference>
<dbReference type="PROSITE" id="PS50935">
    <property type="entry name" value="SSB"/>
    <property type="match status" value="1"/>
</dbReference>
<reference evidence="6" key="1">
    <citation type="submission" date="2017-08" db="EMBL/GenBank/DDBJ databases">
        <authorList>
            <person name="Varghese N."/>
            <person name="Submissions S."/>
        </authorList>
    </citation>
    <scope>NUCLEOTIDE SEQUENCE [LARGE SCALE GENOMIC DNA]</scope>
    <source>
        <strain evidence="6">JC22</strain>
    </source>
</reference>
<sequence>MNHSILTGRLVKEVELSYLPDGKPKATFTIAVNRPFVNTQGEREADFIRCVAWSKTAENLANFTTKGSKIGIQGRIQTGSYQNQQGQKVFTTDIVVNEIEFLDPKNANVQNGQQSVKVQQGHQQSVQQNQQGVYQQHAPMQQGYQQQQGPMAQSSANVQYAVDQNLPF</sequence>
<dbReference type="PANTHER" id="PTHR10302:SF27">
    <property type="entry name" value="SINGLE-STRANDED DNA-BINDING PROTEIN"/>
    <property type="match status" value="1"/>
</dbReference>
<dbReference type="GO" id="GO:0006260">
    <property type="term" value="P:DNA replication"/>
    <property type="evidence" value="ECO:0007669"/>
    <property type="project" value="InterPro"/>
</dbReference>
<feature type="region of interest" description="Disordered" evidence="4">
    <location>
        <begin position="117"/>
        <end position="156"/>
    </location>
</feature>